<proteinExistence type="predicted"/>
<gene>
    <name evidence="2" type="primary">abpF</name>
    <name evidence="2" type="ORF">PPL_05262</name>
</gene>
<feature type="region of interest" description="Disordered" evidence="1">
    <location>
        <begin position="1348"/>
        <end position="1368"/>
    </location>
</feature>
<accession>D3BB76</accession>
<feature type="compositionally biased region" description="Basic and acidic residues" evidence="1">
    <location>
        <begin position="1896"/>
        <end position="1950"/>
    </location>
</feature>
<dbReference type="EMBL" id="ADBJ01000025">
    <property type="protein sequence ID" value="EFA81283.1"/>
    <property type="molecule type" value="Genomic_DNA"/>
</dbReference>
<feature type="region of interest" description="Disordered" evidence="1">
    <location>
        <begin position="115"/>
        <end position="134"/>
    </location>
</feature>
<dbReference type="PANTHER" id="PTHR13595:SF4">
    <property type="entry name" value="CHROMOSOME UNDETERMINED SCAFFOLD_77, WHOLE GENOME SHOTGUN SEQUENCE"/>
    <property type="match status" value="1"/>
</dbReference>
<dbReference type="PANTHER" id="PTHR13595">
    <property type="entry name" value="ARL6IP4 PROTEIN"/>
    <property type="match status" value="1"/>
</dbReference>
<feature type="region of interest" description="Disordered" evidence="1">
    <location>
        <begin position="1889"/>
        <end position="1974"/>
    </location>
</feature>
<organism evidence="2 3">
    <name type="scientific">Heterostelium pallidum (strain ATCC 26659 / Pp 5 / PN500)</name>
    <name type="common">Cellular slime mold</name>
    <name type="synonym">Polysphondylium pallidum</name>
    <dbReference type="NCBI Taxonomy" id="670386"/>
    <lineage>
        <taxon>Eukaryota</taxon>
        <taxon>Amoebozoa</taxon>
        <taxon>Evosea</taxon>
        <taxon>Eumycetozoa</taxon>
        <taxon>Dictyostelia</taxon>
        <taxon>Acytosteliales</taxon>
        <taxon>Acytosteliaceae</taxon>
        <taxon>Heterostelium</taxon>
    </lineage>
</organism>
<evidence type="ECO:0000313" key="2">
    <source>
        <dbReference type="EMBL" id="EFA81283.1"/>
    </source>
</evidence>
<dbReference type="InParanoid" id="D3BB76"/>
<keyword evidence="3" id="KW-1185">Reference proteome</keyword>
<evidence type="ECO:0000256" key="1">
    <source>
        <dbReference type="SAM" id="MobiDB-lite"/>
    </source>
</evidence>
<name>D3BB76_HETP5</name>
<sequence length="2282" mass="258887">MSNSKFEENYVLSSDNNERLTHLNTLIAGSVDYYYYNCLHLLNVDPSLADKSNKSRFDQLLKDWTNDPSAFDYSLHNEISNRALLLGYTKDNSNAVFESLKNQLSLQFHYAPTSATTGGGDSNSNNNAPTYPSKLDESKVDKKAIVKHMLETYPNELRFERNAIPYVVNNYKLTAQQIKAALGLVSYPVYDNIVEYILQSDLRSNSSLFNNLTLAHLDKLSSSKPDLVDARFITLYINKLLPSQEVVSDWKSESALGEQTFKTVYAYVNKLPATFNSAKMNVLHHYLQFQIKQQNHYDLEKFKQYCQLPRSTWYYIETTTATSQPANLAQFSKDYLHETIPTITRDEDEELLKKFFRKIFQTEKSIDDYLKYFRPTFLKPLFAEVKLLANQGELEKWYQLLDHTAVQELKERVDILFDPANPTYFHPDDAVIIKCAIKNVQHLLVKVFEINTYNYYKAEQKQLDTAIKLDGLVANQEYTFAYTEPPIQSVERSFDFPTLKGRRGLFVIEFIGNGKSSRAIIKKGGYNYLSAVNQNGQLIHVLDEDSVKITKCSVTIDGNVYKSDEKGDITVPFSANAGHTNIILTADDFSTFDSFNRKSETYKLDGGIYLENSTFIQGEKAPIVVRGKLYLNGTQISISNLEDTILTITTTDSSEQKIVTTKEVKPFPLSDKEESSYLFKVPENVGKVAVKFQARVKDLSGAANYKDLSFQNETPINSINETDQITNIHLSYAKDGYKLNVIGKGGERVANKQVSVAITHVISRQDINEMLQSDKDGIIHLGQLHDVESIIVYAETSFTFVIGNRLLNRYPSTIYSKSGDTITIPYFGNESTVTRSAFNLYEVRRGYVVSDLLSQVHLDKENKEIQISKLAPGLYYLIVYGPYSLIQIEVCDGDIKEGFIVNSSRALSYHSSLVHGLNVNASTAADKKNLEISVRNASPSTRVHVISSYFVAKPTTDSLSCGATPTLQQNFAKVDSSYFSGRALGDEITYILNRKLAKNTLPGNSLKKPSLLLQPWSVGKTTQQKESLKEAADYRSVAPMQRFASNAAPIARMTSQTHSYSSYLEFLNSPSTVILNLVPDAKGNIVVPLSQLSGSGQLVQITAVDNEKVVSREVVIDHTDASFKDTSLIRSLDAQAHFTEKKLITTVPAGQEFTISNADSAKFTIYDTLSKFLSLVKTIAPSDQLQDFSFVVDWESLSQEQKNEKFSKFYCHELAFFIYKKDKKFFEQVVKPFVSSKMHKTFMDNYLSGDYERLVKYLTSSVEFNRLNVVEKILLAEVFPEHAKNIETSIVDAVQYNPLAPIRYDKLFKIALSLDALDEDDISDLREYGSDEKEEEDDDDDLENDEYMAEESEGFSSSDHKKSKSKKMVLGGVGGGARNRMMPMAMAAESVDCTPNYMRSAAPPGAMSFASLAPAPVPPSYGESAMMEKRRVAPAPIYKEIEKTEEWAETYYYKVNYNDPQIVSSNEFWRDYVQYIVAQHNNNNNENDNQQPFLSRYITLPTGFTASLFALSVLDLPFSTKDKDSIRNRDGKVSFTPTSSVIVFHQELVRAPLNADSNVLVSQHFFDPANRYSYESNEQNEIYVSQEFLTSKVYGALVVVANLSSKQKKLDVLLQIAKGSVPIGPNPFYTRGESIELSPYSTHSFEYFFYFPKTGQFPHFPAHISEKDKIISSVEPFTFNVVSSPTIVNQLSWEYIANHGTNQAILEYINKENINRISIHHLYPKLTNYEFWKQVVELLKSKKHFDYTVWSFTIFHKDSHYCQDFLNNSFGSIPVGDVIVSPLLTSHPLERGDFSYLEYSPLVNARTHQLGEKRTILNDKLSQQYKKFCKLLTYTVNPSDRDLLSLVYYLLTQDRYEETVKIMKRVGTSPEVAIPLSPALPSPAISEALEFPPKLGDNDKKRKMSAEEKQQEKEEKKREKERIKEEKKKEKEDKKREKEERKKKEDEEKKLRKLAKKSKTDASPSTPTQEVAHGISSVSISLSTTADDDAATSSTECIDVHEFNEPSCLPDLQVQYDYLISYLDFFNAAPTKAKEIAEKYKNFPVQRWNALFRDLYNKIQQVNDNATDAMEVVESENDRDRRHAKLVSTEPSFDVNLEANRTISVNYSNLSDISVSYYIMDIELLFSTNPFVQQEMGQFLYISPNKKESFPLQEKNGSFVINIPEEFKNSNIVVDCHSAGIHHNLTVYSNNIAVQITEKAGQLRVIERQTKKPIAKAYIKVYEKNKSSGNVQFWKDGYSDIAGYFDYSSVSTGNINEVSKFSILVLHNQFGALIKEAKPPAN</sequence>
<comment type="caution">
    <text evidence="2">The sequence shown here is derived from an EMBL/GenBank/DDBJ whole genome shotgun (WGS) entry which is preliminary data.</text>
</comment>
<dbReference type="RefSeq" id="XP_020433401.1">
    <property type="nucleotide sequence ID" value="XM_020576152.1"/>
</dbReference>
<evidence type="ECO:0000313" key="3">
    <source>
        <dbReference type="Proteomes" id="UP000001396"/>
    </source>
</evidence>
<reference evidence="2 3" key="1">
    <citation type="journal article" date="2011" name="Genome Res.">
        <title>Phylogeny-wide analysis of social amoeba genomes highlights ancient origins for complex intercellular communication.</title>
        <authorList>
            <person name="Heidel A.J."/>
            <person name="Lawal H.M."/>
            <person name="Felder M."/>
            <person name="Schilde C."/>
            <person name="Helps N.R."/>
            <person name="Tunggal B."/>
            <person name="Rivero F."/>
            <person name="John U."/>
            <person name="Schleicher M."/>
            <person name="Eichinger L."/>
            <person name="Platzer M."/>
            <person name="Noegel A.A."/>
            <person name="Schaap P."/>
            <person name="Gloeckner G."/>
        </authorList>
    </citation>
    <scope>NUCLEOTIDE SEQUENCE [LARGE SCALE GENOMIC DNA]</scope>
    <source>
        <strain evidence="3">ATCC 26659 / Pp 5 / PN500</strain>
    </source>
</reference>
<dbReference type="STRING" id="670386.D3BB76"/>
<dbReference type="GeneID" id="31360747"/>
<protein>
    <submittedName>
        <fullName evidence="2">Uncharacterized protein</fullName>
    </submittedName>
</protein>
<dbReference type="OMA" id="KYACHEL"/>
<dbReference type="Proteomes" id="UP000001396">
    <property type="component" value="Unassembled WGS sequence"/>
</dbReference>